<keyword evidence="2" id="KW-1133">Transmembrane helix</keyword>
<protein>
    <submittedName>
        <fullName evidence="3">Uncharacterized protein</fullName>
    </submittedName>
</protein>
<reference evidence="3" key="1">
    <citation type="submission" date="2023-07" db="EMBL/GenBank/DDBJ databases">
        <title>A chromosome-level genome assembly of Lolium multiflorum.</title>
        <authorList>
            <person name="Chen Y."/>
            <person name="Copetti D."/>
            <person name="Kolliker R."/>
            <person name="Studer B."/>
        </authorList>
    </citation>
    <scope>NUCLEOTIDE SEQUENCE</scope>
    <source>
        <strain evidence="3">02402/16</strain>
        <tissue evidence="3">Leaf</tissue>
    </source>
</reference>
<evidence type="ECO:0000313" key="3">
    <source>
        <dbReference type="EMBL" id="KAK1646980.1"/>
    </source>
</evidence>
<feature type="compositionally biased region" description="Basic and acidic residues" evidence="1">
    <location>
        <begin position="9"/>
        <end position="24"/>
    </location>
</feature>
<evidence type="ECO:0000256" key="1">
    <source>
        <dbReference type="SAM" id="MobiDB-lite"/>
    </source>
</evidence>
<dbReference type="EMBL" id="JAUUTY010000004">
    <property type="protein sequence ID" value="KAK1646980.1"/>
    <property type="molecule type" value="Genomic_DNA"/>
</dbReference>
<gene>
    <name evidence="3" type="ORF">QYE76_064785</name>
</gene>
<keyword evidence="2" id="KW-0812">Transmembrane</keyword>
<accession>A0AAD8S9M1</accession>
<dbReference type="AlphaFoldDB" id="A0AAD8S9M1"/>
<sequence length="362" mass="40505">MIKPRTSKISRDKGNRYRDKGLDRKRQRKITNWPDHHRGHVTTFQHCLEEVRNAGHVEIVPHDLAAFNNYLQWFHESTRIELVKPAYDDDILYDPIEFNELAQSQHDTFARRGRSTSIASELNFVRSEIQNTAEECETVWDQSHTDDKPIGPMRHFIKNTSRKMRRLANLLGCRDTEIAATSSSEEAEIPEDNTILSQGIASQRKKQARRREINHIATGTAPSLDGELLPPHGSSSGDEDGGGDGSGVDGEAFRGTSPLRQVPQRLLSPDLGFAMTALWNFSRIVASSGDSTVDEFYTRVWRSGASLTPFAVLSVVLASVAGQYVPIWTFRGSMSSYLVFALSLSLVALSCLLEAVFLSQRC</sequence>
<evidence type="ECO:0000256" key="2">
    <source>
        <dbReference type="SAM" id="Phobius"/>
    </source>
</evidence>
<proteinExistence type="predicted"/>
<keyword evidence="2" id="KW-0472">Membrane</keyword>
<feature type="transmembrane region" description="Helical" evidence="2">
    <location>
        <begin position="307"/>
        <end position="325"/>
    </location>
</feature>
<organism evidence="3 4">
    <name type="scientific">Lolium multiflorum</name>
    <name type="common">Italian ryegrass</name>
    <name type="synonym">Lolium perenne subsp. multiflorum</name>
    <dbReference type="NCBI Taxonomy" id="4521"/>
    <lineage>
        <taxon>Eukaryota</taxon>
        <taxon>Viridiplantae</taxon>
        <taxon>Streptophyta</taxon>
        <taxon>Embryophyta</taxon>
        <taxon>Tracheophyta</taxon>
        <taxon>Spermatophyta</taxon>
        <taxon>Magnoliopsida</taxon>
        <taxon>Liliopsida</taxon>
        <taxon>Poales</taxon>
        <taxon>Poaceae</taxon>
        <taxon>BOP clade</taxon>
        <taxon>Pooideae</taxon>
        <taxon>Poodae</taxon>
        <taxon>Poeae</taxon>
        <taxon>Poeae Chloroplast Group 2 (Poeae type)</taxon>
        <taxon>Loliodinae</taxon>
        <taxon>Loliinae</taxon>
        <taxon>Lolium</taxon>
    </lineage>
</organism>
<feature type="transmembrane region" description="Helical" evidence="2">
    <location>
        <begin position="337"/>
        <end position="358"/>
    </location>
</feature>
<feature type="region of interest" description="Disordered" evidence="1">
    <location>
        <begin position="180"/>
        <end position="255"/>
    </location>
</feature>
<feature type="region of interest" description="Disordered" evidence="1">
    <location>
        <begin position="1"/>
        <end position="29"/>
    </location>
</feature>
<name>A0AAD8S9M1_LOLMU</name>
<dbReference type="Proteomes" id="UP001231189">
    <property type="component" value="Unassembled WGS sequence"/>
</dbReference>
<comment type="caution">
    <text evidence="3">The sequence shown here is derived from an EMBL/GenBank/DDBJ whole genome shotgun (WGS) entry which is preliminary data.</text>
</comment>
<keyword evidence="4" id="KW-1185">Reference proteome</keyword>
<evidence type="ECO:0000313" key="4">
    <source>
        <dbReference type="Proteomes" id="UP001231189"/>
    </source>
</evidence>